<evidence type="ECO:0000313" key="2">
    <source>
        <dbReference type="EMBL" id="QQD25055.1"/>
    </source>
</evidence>
<reference evidence="2 3" key="1">
    <citation type="submission" date="2019-11" db="EMBL/GenBank/DDBJ databases">
        <title>Venatorbacter sp. nov. a predator of Campylobacter and other Gram-negative bacteria.</title>
        <authorList>
            <person name="Saeedi A."/>
            <person name="Cummings N.J."/>
            <person name="Connerton I.F."/>
            <person name="Connerton P.L."/>
        </authorList>
    </citation>
    <scope>NUCLEOTIDE SEQUENCE [LARGE SCALE GENOMIC DNA]</scope>
    <source>
        <strain evidence="2">XL5</strain>
    </source>
</reference>
<dbReference type="EMBL" id="CP046056">
    <property type="protein sequence ID" value="QQD25055.1"/>
    <property type="molecule type" value="Genomic_DNA"/>
</dbReference>
<name>A0A9X7UY36_9GAMM</name>
<keyword evidence="1" id="KW-0732">Signal</keyword>
<feature type="chain" id="PRO_5040902746" evidence="1">
    <location>
        <begin position="23"/>
        <end position="235"/>
    </location>
</feature>
<evidence type="ECO:0000313" key="3">
    <source>
        <dbReference type="Proteomes" id="UP000596074"/>
    </source>
</evidence>
<dbReference type="AlphaFoldDB" id="A0A9X7UY36"/>
<dbReference type="RefSeq" id="WP_228345117.1">
    <property type="nucleotide sequence ID" value="NZ_CP046056.1"/>
</dbReference>
<accession>A0A9X7UY36</accession>
<evidence type="ECO:0000256" key="1">
    <source>
        <dbReference type="SAM" id="SignalP"/>
    </source>
</evidence>
<dbReference type="Proteomes" id="UP000596074">
    <property type="component" value="Chromosome"/>
</dbReference>
<feature type="signal peptide" evidence="1">
    <location>
        <begin position="1"/>
        <end position="22"/>
    </location>
</feature>
<organism evidence="2 3">
    <name type="scientific">Venatoribacter cucullus</name>
    <dbReference type="NCBI Taxonomy" id="2661630"/>
    <lineage>
        <taxon>Bacteria</taxon>
        <taxon>Pseudomonadati</taxon>
        <taxon>Pseudomonadota</taxon>
        <taxon>Gammaproteobacteria</taxon>
        <taxon>Oceanospirillales</taxon>
        <taxon>Oceanospirillaceae</taxon>
        <taxon>Venatoribacter</taxon>
    </lineage>
</organism>
<gene>
    <name evidence="2" type="ORF">GJQ55_11500</name>
</gene>
<dbReference type="KEGG" id="vcw:GJQ55_11500"/>
<protein>
    <submittedName>
        <fullName evidence="2">Uncharacterized protein</fullName>
    </submittedName>
</protein>
<sequence>MNIAKILTGMTLAAAVAAPAVAQQPTRGFMVERAGVAAQGEASVDLSTGGDYSSGGVRLGLGNSELILNSNKVDTVGVNSEAIFKLGLPALQGLSEMKHGLAVYAGVAVFDEDSVGGESYNNFMIGAAFTADMNSLLLSIAPEFIIDDDNDDNYLDVGLSAHLKMAKTQYGTFQPGIEVIATTADNKDTLVVVGVRWEYNDRLTLDIVPLQIGGNAWGQEDTISLPGQMRLNARF</sequence>
<keyword evidence="3" id="KW-1185">Reference proteome</keyword>
<proteinExistence type="predicted"/>